<dbReference type="OrthoDB" id="1933717at2759"/>
<evidence type="ECO:0000256" key="3">
    <source>
        <dbReference type="RuleBase" id="RU000363"/>
    </source>
</evidence>
<evidence type="ECO:0000313" key="5">
    <source>
        <dbReference type="Proteomes" id="UP000635477"/>
    </source>
</evidence>
<sequence length="273" mass="29350">MARVWFVTGSARGLGRAMVEAILASGDIVVATARKPQSLADLVEKYGSDKILTAALDVSDVDRVNQVVKEAEQAFGRIDLVVNNAGYAEIVSVEDISPEAFRAQMDVNFFGVLNVSKAVLPIMRRQQSGHILQISSVGGRIASPGLAAYQSAKWAVGGFSTSLSQEVAPFGIKVTVIEPGAIMTDFINHAVDNGVITEPYQQTVGSTNLVKDRFSSTWPGPSKMANAILYISRVDDPPLRLLLGQDTIPFIKMATEALAASDEKWLNVTKLEV</sequence>
<dbReference type="EMBL" id="JABEYC010000700">
    <property type="protein sequence ID" value="KAF4974836.1"/>
    <property type="molecule type" value="Genomic_DNA"/>
</dbReference>
<protein>
    <submittedName>
        <fullName evidence="4">Uncharacterized protein</fullName>
    </submittedName>
</protein>
<reference evidence="4" key="1">
    <citation type="journal article" date="2020" name="BMC Genomics">
        <title>Correction to: Identification and distribution of gene clusters required for synthesis of sphingolipid metabolism inhibitors in diverse species of the filamentous fungus Fusarium.</title>
        <authorList>
            <person name="Kim H.S."/>
            <person name="Lohmar J.M."/>
            <person name="Busman M."/>
            <person name="Brown D.W."/>
            <person name="Naumann T.A."/>
            <person name="Divon H.H."/>
            <person name="Lysoe E."/>
            <person name="Uhlig S."/>
            <person name="Proctor R.H."/>
        </authorList>
    </citation>
    <scope>NUCLEOTIDE SEQUENCE</scope>
    <source>
        <strain evidence="4">NRRL 22465</strain>
    </source>
</reference>
<dbReference type="InterPro" id="IPR051911">
    <property type="entry name" value="SDR_oxidoreductase"/>
</dbReference>
<evidence type="ECO:0000313" key="4">
    <source>
        <dbReference type="EMBL" id="KAF4974836.1"/>
    </source>
</evidence>
<keyword evidence="5" id="KW-1185">Reference proteome</keyword>
<dbReference type="PRINTS" id="PR00080">
    <property type="entry name" value="SDRFAMILY"/>
</dbReference>
<dbReference type="AlphaFoldDB" id="A0A8H4UF33"/>
<dbReference type="PANTHER" id="PTHR43976:SF16">
    <property type="entry name" value="SHORT-CHAIN DEHYDROGENASE_REDUCTASE FAMILY PROTEIN"/>
    <property type="match status" value="1"/>
</dbReference>
<reference evidence="4" key="2">
    <citation type="submission" date="2020-05" db="EMBL/GenBank/DDBJ databases">
        <authorList>
            <person name="Kim H.-S."/>
            <person name="Proctor R.H."/>
            <person name="Brown D.W."/>
        </authorList>
    </citation>
    <scope>NUCLEOTIDE SEQUENCE</scope>
    <source>
        <strain evidence="4">NRRL 22465</strain>
    </source>
</reference>
<dbReference type="SUPFAM" id="SSF51735">
    <property type="entry name" value="NAD(P)-binding Rossmann-fold domains"/>
    <property type="match status" value="1"/>
</dbReference>
<dbReference type="NCBIfam" id="NF006114">
    <property type="entry name" value="PRK08263.1"/>
    <property type="match status" value="1"/>
</dbReference>
<evidence type="ECO:0000256" key="1">
    <source>
        <dbReference type="ARBA" id="ARBA00006484"/>
    </source>
</evidence>
<evidence type="ECO:0000256" key="2">
    <source>
        <dbReference type="ARBA" id="ARBA00023002"/>
    </source>
</evidence>
<dbReference type="Proteomes" id="UP000635477">
    <property type="component" value="Unassembled WGS sequence"/>
</dbReference>
<accession>A0A8H4UF33</accession>
<dbReference type="InterPro" id="IPR036291">
    <property type="entry name" value="NAD(P)-bd_dom_sf"/>
</dbReference>
<proteinExistence type="inferred from homology"/>
<comment type="similarity">
    <text evidence="1 3">Belongs to the short-chain dehydrogenases/reductases (SDR) family.</text>
</comment>
<dbReference type="Pfam" id="PF00106">
    <property type="entry name" value="adh_short"/>
    <property type="match status" value="1"/>
</dbReference>
<dbReference type="PANTHER" id="PTHR43976">
    <property type="entry name" value="SHORT CHAIN DEHYDROGENASE"/>
    <property type="match status" value="1"/>
</dbReference>
<gene>
    <name evidence="4" type="ORF">FZEAL_8297</name>
</gene>
<name>A0A8H4UF33_9HYPO</name>
<organism evidence="4 5">
    <name type="scientific">Fusarium zealandicum</name>
    <dbReference type="NCBI Taxonomy" id="1053134"/>
    <lineage>
        <taxon>Eukaryota</taxon>
        <taxon>Fungi</taxon>
        <taxon>Dikarya</taxon>
        <taxon>Ascomycota</taxon>
        <taxon>Pezizomycotina</taxon>
        <taxon>Sordariomycetes</taxon>
        <taxon>Hypocreomycetidae</taxon>
        <taxon>Hypocreales</taxon>
        <taxon>Nectriaceae</taxon>
        <taxon>Fusarium</taxon>
        <taxon>Fusarium staphyleae species complex</taxon>
    </lineage>
</organism>
<dbReference type="PRINTS" id="PR00081">
    <property type="entry name" value="GDHRDH"/>
</dbReference>
<keyword evidence="2" id="KW-0560">Oxidoreductase</keyword>
<comment type="caution">
    <text evidence="4">The sequence shown here is derived from an EMBL/GenBank/DDBJ whole genome shotgun (WGS) entry which is preliminary data.</text>
</comment>
<dbReference type="GO" id="GO:0016491">
    <property type="term" value="F:oxidoreductase activity"/>
    <property type="evidence" value="ECO:0007669"/>
    <property type="project" value="UniProtKB-KW"/>
</dbReference>
<dbReference type="CDD" id="cd05374">
    <property type="entry name" value="17beta-HSD-like_SDR_c"/>
    <property type="match status" value="1"/>
</dbReference>
<dbReference type="InterPro" id="IPR002347">
    <property type="entry name" value="SDR_fam"/>
</dbReference>
<dbReference type="Gene3D" id="3.40.50.720">
    <property type="entry name" value="NAD(P)-binding Rossmann-like Domain"/>
    <property type="match status" value="1"/>
</dbReference>